<sequence length="105" mass="12055">MALSAVKGRAWTQKEDDALCKVYRWVLEDSVRGNCQTNDGVWTHVSKKYLEFYEGTTPPSLNKWHQALLAAASRLESGANYYDEVRQAKELYMESSSKPFQFHSC</sequence>
<name>A0A5N5I6W0_9ROSA</name>
<reference evidence="1 2" key="3">
    <citation type="submission" date="2019-11" db="EMBL/GenBank/DDBJ databases">
        <title>A de novo genome assembly of a pear dwarfing rootstock.</title>
        <authorList>
            <person name="Wang F."/>
            <person name="Wang J."/>
            <person name="Li S."/>
            <person name="Zhang Y."/>
            <person name="Fang M."/>
            <person name="Ma L."/>
            <person name="Zhao Y."/>
            <person name="Jiang S."/>
        </authorList>
    </citation>
    <scope>NUCLEOTIDE SEQUENCE [LARGE SCALE GENOMIC DNA]</scope>
    <source>
        <strain evidence="1">S2</strain>
        <tissue evidence="1">Leaf</tissue>
    </source>
</reference>
<dbReference type="Proteomes" id="UP000327157">
    <property type="component" value="Chromosome 5"/>
</dbReference>
<evidence type="ECO:0008006" key="3">
    <source>
        <dbReference type="Google" id="ProtNLM"/>
    </source>
</evidence>
<dbReference type="AlphaFoldDB" id="A0A5N5I6W0"/>
<dbReference type="EMBL" id="SMOL01000004">
    <property type="protein sequence ID" value="KAB2635925.1"/>
    <property type="molecule type" value="Genomic_DNA"/>
</dbReference>
<evidence type="ECO:0000313" key="2">
    <source>
        <dbReference type="Proteomes" id="UP000327157"/>
    </source>
</evidence>
<protein>
    <recommendedName>
        <fullName evidence="3">Myb-like domain-containing protein</fullName>
    </recommendedName>
</protein>
<reference evidence="1 2" key="1">
    <citation type="submission" date="2019-09" db="EMBL/GenBank/DDBJ databases">
        <authorList>
            <person name="Ou C."/>
        </authorList>
    </citation>
    <scope>NUCLEOTIDE SEQUENCE [LARGE SCALE GENOMIC DNA]</scope>
    <source>
        <strain evidence="1">S2</strain>
        <tissue evidence="1">Leaf</tissue>
    </source>
</reference>
<comment type="caution">
    <text evidence="1">The sequence shown here is derived from an EMBL/GenBank/DDBJ whole genome shotgun (WGS) entry which is preliminary data.</text>
</comment>
<reference evidence="2" key="2">
    <citation type="submission" date="2019-10" db="EMBL/GenBank/DDBJ databases">
        <title>A de novo genome assembly of a pear dwarfing rootstock.</title>
        <authorList>
            <person name="Wang F."/>
            <person name="Wang J."/>
            <person name="Li S."/>
            <person name="Zhang Y."/>
            <person name="Fang M."/>
            <person name="Ma L."/>
            <person name="Zhao Y."/>
            <person name="Jiang S."/>
        </authorList>
    </citation>
    <scope>NUCLEOTIDE SEQUENCE [LARGE SCALE GENOMIC DNA]</scope>
</reference>
<gene>
    <name evidence="1" type="ORF">D8674_026459</name>
</gene>
<keyword evidence="2" id="KW-1185">Reference proteome</keyword>
<evidence type="ECO:0000313" key="1">
    <source>
        <dbReference type="EMBL" id="KAB2635925.1"/>
    </source>
</evidence>
<proteinExistence type="predicted"/>
<dbReference type="OrthoDB" id="2507178at2759"/>
<organism evidence="1 2">
    <name type="scientific">Pyrus ussuriensis x Pyrus communis</name>
    <dbReference type="NCBI Taxonomy" id="2448454"/>
    <lineage>
        <taxon>Eukaryota</taxon>
        <taxon>Viridiplantae</taxon>
        <taxon>Streptophyta</taxon>
        <taxon>Embryophyta</taxon>
        <taxon>Tracheophyta</taxon>
        <taxon>Spermatophyta</taxon>
        <taxon>Magnoliopsida</taxon>
        <taxon>eudicotyledons</taxon>
        <taxon>Gunneridae</taxon>
        <taxon>Pentapetalae</taxon>
        <taxon>rosids</taxon>
        <taxon>fabids</taxon>
        <taxon>Rosales</taxon>
        <taxon>Rosaceae</taxon>
        <taxon>Amygdaloideae</taxon>
        <taxon>Maleae</taxon>
        <taxon>Pyrus</taxon>
    </lineage>
</organism>
<accession>A0A5N5I6W0</accession>